<organism evidence="2 3">
    <name type="scientific">Desulforamulus ferrireducens</name>
    <dbReference type="NCBI Taxonomy" id="1833852"/>
    <lineage>
        <taxon>Bacteria</taxon>
        <taxon>Bacillati</taxon>
        <taxon>Bacillota</taxon>
        <taxon>Clostridia</taxon>
        <taxon>Eubacteriales</taxon>
        <taxon>Peptococcaceae</taxon>
        <taxon>Desulforamulus</taxon>
    </lineage>
</organism>
<evidence type="ECO:0000259" key="1">
    <source>
        <dbReference type="Pfam" id="PF00188"/>
    </source>
</evidence>
<protein>
    <recommendedName>
        <fullName evidence="1">SCP domain-containing protein</fullName>
    </recommendedName>
</protein>
<dbReference type="InterPro" id="IPR014044">
    <property type="entry name" value="CAP_dom"/>
</dbReference>
<reference evidence="2 3" key="1">
    <citation type="journal article" date="2016" name="Int. J. Syst. Evol. Microbiol.">
        <title>Desulfotomaculum ferrireducens sp. nov., a moderately thermophilic sulfate-reducing and dissimilatory Fe(III)-reducing bacterium isolated from compost.</title>
        <authorList>
            <person name="Yang G."/>
            <person name="Guo J."/>
            <person name="Zhuang L."/>
            <person name="Yuan Y."/>
            <person name="Zhou S."/>
        </authorList>
    </citation>
    <scope>NUCLEOTIDE SEQUENCE [LARGE SCALE GENOMIC DNA]</scope>
    <source>
        <strain evidence="2 3">GSS09</strain>
    </source>
</reference>
<dbReference type="Pfam" id="PF00188">
    <property type="entry name" value="CAP"/>
    <property type="match status" value="1"/>
</dbReference>
<evidence type="ECO:0000313" key="2">
    <source>
        <dbReference type="EMBL" id="AQS60527.1"/>
    </source>
</evidence>
<dbReference type="InterPro" id="IPR035940">
    <property type="entry name" value="CAP_sf"/>
</dbReference>
<dbReference type="CDD" id="cd05379">
    <property type="entry name" value="CAP_bacterial"/>
    <property type="match status" value="1"/>
</dbReference>
<keyword evidence="3" id="KW-1185">Reference proteome</keyword>
<dbReference type="OrthoDB" id="9783944at2"/>
<dbReference type="KEGG" id="dfg:B0537_06585"/>
<dbReference type="EMBL" id="CP019698">
    <property type="protein sequence ID" value="AQS60527.1"/>
    <property type="molecule type" value="Genomic_DNA"/>
</dbReference>
<proteinExistence type="predicted"/>
<evidence type="ECO:0000313" key="3">
    <source>
        <dbReference type="Proteomes" id="UP000189464"/>
    </source>
</evidence>
<dbReference type="Proteomes" id="UP000189464">
    <property type="component" value="Chromosome"/>
</dbReference>
<feature type="domain" description="SCP" evidence="1">
    <location>
        <begin position="3"/>
        <end position="117"/>
    </location>
</feature>
<dbReference type="STRING" id="1833852.B0537_06585"/>
<sequence length="119" mass="13107">MIDLINQERKAAGLQPLSYDEALTEQARLKAQDMISNNYFGHTSPTYGTPFEQMKSAGISYRYAGENLAGAPDVNTAHQNLMNSPTHKANILKEEYTKVGVGVINGGPYGKMYVQMYNG</sequence>
<dbReference type="SUPFAM" id="SSF55797">
    <property type="entry name" value="PR-1-like"/>
    <property type="match status" value="1"/>
</dbReference>
<dbReference type="Gene3D" id="3.40.33.10">
    <property type="entry name" value="CAP"/>
    <property type="match status" value="1"/>
</dbReference>
<dbReference type="PANTHER" id="PTHR31157">
    <property type="entry name" value="SCP DOMAIN-CONTAINING PROTEIN"/>
    <property type="match status" value="1"/>
</dbReference>
<accession>A0A1S6J0I1</accession>
<dbReference type="PANTHER" id="PTHR31157:SF1">
    <property type="entry name" value="SCP DOMAIN-CONTAINING PROTEIN"/>
    <property type="match status" value="1"/>
</dbReference>
<dbReference type="AlphaFoldDB" id="A0A1S6J0I1"/>
<gene>
    <name evidence="2" type="ORF">B0537_06585</name>
</gene>
<name>A0A1S6J0I1_9FIRM</name>